<evidence type="ECO:0008006" key="4">
    <source>
        <dbReference type="Google" id="ProtNLM"/>
    </source>
</evidence>
<protein>
    <recommendedName>
        <fullName evidence="4">Lipoprotein</fullName>
    </recommendedName>
</protein>
<dbReference type="EMBL" id="JBFSHR010000021">
    <property type="protein sequence ID" value="MEX6429664.1"/>
    <property type="molecule type" value="Genomic_DNA"/>
</dbReference>
<reference evidence="2 3" key="1">
    <citation type="submission" date="2024-07" db="EMBL/GenBank/DDBJ databases">
        <title>Draft Genome Sequence of Ferrimicrobium acidiphilum Strain YE2023, Isolated from a Pulp of Bioleach Reactor.</title>
        <authorList>
            <person name="Elkina Y.A."/>
            <person name="Bulaeva A.G."/>
            <person name="Beletsky A.V."/>
            <person name="Mardanov A.V."/>
        </authorList>
    </citation>
    <scope>NUCLEOTIDE SEQUENCE [LARGE SCALE GENOMIC DNA]</scope>
    <source>
        <strain evidence="2 3">YE2023</strain>
    </source>
</reference>
<keyword evidence="1" id="KW-0732">Signal</keyword>
<organism evidence="2 3">
    <name type="scientific">Ferrimicrobium acidiphilum</name>
    <dbReference type="NCBI Taxonomy" id="121039"/>
    <lineage>
        <taxon>Bacteria</taxon>
        <taxon>Bacillati</taxon>
        <taxon>Actinomycetota</taxon>
        <taxon>Acidimicrobiia</taxon>
        <taxon>Acidimicrobiales</taxon>
        <taxon>Acidimicrobiaceae</taxon>
        <taxon>Ferrimicrobium</taxon>
    </lineage>
</organism>
<feature type="signal peptide" evidence="1">
    <location>
        <begin position="1"/>
        <end position="22"/>
    </location>
</feature>
<sequence length="221" mass="22818">MGRLLRSVVGVGVLGLALSACHFSNGEYGPASAGAGLTSTNGPAGASSSGSGATAKLLGGFNVPKTASSYDGAGFPIPDYGPISYRNYVNGDPKYPATIATRNSAYGQILTTKSGYTLYVRLGDEFRASKCFKICLYAFPPELTNGAPQAAPGILAADLGVLTANNSWEQVSYGGRPLYRYRLDTKPGEINAEGKGGIWYVVGVNGLPITKPLAKAGAPKN</sequence>
<dbReference type="RefSeq" id="WP_298387843.1">
    <property type="nucleotide sequence ID" value="NZ_JBFSHR010000021.1"/>
</dbReference>
<dbReference type="PANTHER" id="PTHR39335">
    <property type="entry name" value="BLL4220 PROTEIN"/>
    <property type="match status" value="1"/>
</dbReference>
<evidence type="ECO:0000313" key="3">
    <source>
        <dbReference type="Proteomes" id="UP001560267"/>
    </source>
</evidence>
<comment type="caution">
    <text evidence="2">The sequence shown here is derived from an EMBL/GenBank/DDBJ whole genome shotgun (WGS) entry which is preliminary data.</text>
</comment>
<dbReference type="PROSITE" id="PS51257">
    <property type="entry name" value="PROKAR_LIPOPROTEIN"/>
    <property type="match status" value="1"/>
</dbReference>
<dbReference type="InterPro" id="IPR005297">
    <property type="entry name" value="Lipoprotein_repeat"/>
</dbReference>
<evidence type="ECO:0000313" key="2">
    <source>
        <dbReference type="EMBL" id="MEX6429664.1"/>
    </source>
</evidence>
<dbReference type="Proteomes" id="UP001560267">
    <property type="component" value="Unassembled WGS sequence"/>
</dbReference>
<name>A0ABV3Y276_9ACTN</name>
<dbReference type="Pfam" id="PF03640">
    <property type="entry name" value="Lipoprotein_15"/>
    <property type="match status" value="1"/>
</dbReference>
<proteinExistence type="predicted"/>
<feature type="chain" id="PRO_5046947764" description="Lipoprotein" evidence="1">
    <location>
        <begin position="23"/>
        <end position="221"/>
    </location>
</feature>
<dbReference type="PANTHER" id="PTHR39335:SF1">
    <property type="entry name" value="BLL4220 PROTEIN"/>
    <property type="match status" value="1"/>
</dbReference>
<evidence type="ECO:0000256" key="1">
    <source>
        <dbReference type="SAM" id="SignalP"/>
    </source>
</evidence>
<accession>A0ABV3Y276</accession>
<keyword evidence="3" id="KW-1185">Reference proteome</keyword>
<gene>
    <name evidence="2" type="ORF">AB6A68_07400</name>
</gene>